<feature type="transmembrane region" description="Helical" evidence="10">
    <location>
        <begin position="291"/>
        <end position="311"/>
    </location>
</feature>
<keyword evidence="9 10" id="KW-0472">Membrane</keyword>
<feature type="transmembrane region" description="Helical" evidence="10">
    <location>
        <begin position="36"/>
        <end position="54"/>
    </location>
</feature>
<name>A0A428YQN1_KIBAR</name>
<evidence type="ECO:0000256" key="9">
    <source>
        <dbReference type="ARBA" id="ARBA00023136"/>
    </source>
</evidence>
<evidence type="ECO:0000256" key="2">
    <source>
        <dbReference type="ARBA" id="ARBA00004687"/>
    </source>
</evidence>
<keyword evidence="5" id="KW-0808">Transferase</keyword>
<evidence type="ECO:0000256" key="1">
    <source>
        <dbReference type="ARBA" id="ARBA00004477"/>
    </source>
</evidence>
<dbReference type="GO" id="GO:0006506">
    <property type="term" value="P:GPI anchor biosynthetic process"/>
    <property type="evidence" value="ECO:0007669"/>
    <property type="project" value="UniProtKB-UniPathway"/>
</dbReference>
<feature type="transmembrane region" description="Helical" evidence="10">
    <location>
        <begin position="149"/>
        <end position="168"/>
    </location>
</feature>
<proteinExistence type="predicted"/>
<feature type="transmembrane region" description="Helical" evidence="10">
    <location>
        <begin position="117"/>
        <end position="137"/>
    </location>
</feature>
<dbReference type="PANTHER" id="PTHR12468:SF2">
    <property type="entry name" value="GPI MANNOSYLTRANSFERASE 2"/>
    <property type="match status" value="1"/>
</dbReference>
<evidence type="ECO:0008006" key="13">
    <source>
        <dbReference type="Google" id="ProtNLM"/>
    </source>
</evidence>
<dbReference type="InterPro" id="IPR007315">
    <property type="entry name" value="PIG-V/Gpi18"/>
</dbReference>
<dbReference type="UniPathway" id="UPA00196"/>
<dbReference type="GO" id="GO:0016020">
    <property type="term" value="C:membrane"/>
    <property type="evidence" value="ECO:0007669"/>
    <property type="project" value="GOC"/>
</dbReference>
<feature type="transmembrane region" description="Helical" evidence="10">
    <location>
        <begin position="365"/>
        <end position="387"/>
    </location>
</feature>
<reference evidence="11 12" key="1">
    <citation type="submission" date="2018-05" db="EMBL/GenBank/DDBJ databases">
        <title>Evolution of GPA BGCs.</title>
        <authorList>
            <person name="Waglechner N."/>
            <person name="Wright G.D."/>
        </authorList>
    </citation>
    <scope>NUCLEOTIDE SEQUENCE [LARGE SCALE GENOMIC DNA]</scope>
    <source>
        <strain evidence="11 12">A82846</strain>
    </source>
</reference>
<comment type="subcellular location">
    <subcellularLocation>
        <location evidence="1">Endoplasmic reticulum membrane</location>
        <topology evidence="1">Multi-pass membrane protein</topology>
    </subcellularLocation>
</comment>
<feature type="transmembrane region" description="Helical" evidence="10">
    <location>
        <begin position="318"/>
        <end position="336"/>
    </location>
</feature>
<evidence type="ECO:0000256" key="8">
    <source>
        <dbReference type="ARBA" id="ARBA00022989"/>
    </source>
</evidence>
<evidence type="ECO:0000313" key="12">
    <source>
        <dbReference type="Proteomes" id="UP000287547"/>
    </source>
</evidence>
<comment type="pathway">
    <text evidence="2">Glycolipid biosynthesis; glycosylphosphatidylinositol-anchor biosynthesis.</text>
</comment>
<feature type="transmembrane region" description="Helical" evidence="10">
    <location>
        <begin position="231"/>
        <end position="250"/>
    </location>
</feature>
<evidence type="ECO:0000256" key="5">
    <source>
        <dbReference type="ARBA" id="ARBA00022679"/>
    </source>
</evidence>
<dbReference type="PANTHER" id="PTHR12468">
    <property type="entry name" value="GPI MANNOSYLTRANSFERASE 2"/>
    <property type="match status" value="1"/>
</dbReference>
<evidence type="ECO:0000256" key="10">
    <source>
        <dbReference type="SAM" id="Phobius"/>
    </source>
</evidence>
<evidence type="ECO:0000313" key="11">
    <source>
        <dbReference type="EMBL" id="RSM70775.1"/>
    </source>
</evidence>
<evidence type="ECO:0000256" key="4">
    <source>
        <dbReference type="ARBA" id="ARBA00022676"/>
    </source>
</evidence>
<comment type="caution">
    <text evidence="11">The sequence shown here is derived from an EMBL/GenBank/DDBJ whole genome shotgun (WGS) entry which is preliminary data.</text>
</comment>
<keyword evidence="8 10" id="KW-1133">Transmembrane helix</keyword>
<dbReference type="GO" id="GO:0004376">
    <property type="term" value="F:GPI mannosyltransferase activity"/>
    <property type="evidence" value="ECO:0007669"/>
    <property type="project" value="InterPro"/>
</dbReference>
<dbReference type="GO" id="GO:0000009">
    <property type="term" value="F:alpha-1,6-mannosyltransferase activity"/>
    <property type="evidence" value="ECO:0007669"/>
    <property type="project" value="InterPro"/>
</dbReference>
<keyword evidence="7" id="KW-0256">Endoplasmic reticulum</keyword>
<evidence type="ECO:0000256" key="6">
    <source>
        <dbReference type="ARBA" id="ARBA00022692"/>
    </source>
</evidence>
<evidence type="ECO:0000256" key="7">
    <source>
        <dbReference type="ARBA" id="ARBA00022824"/>
    </source>
</evidence>
<gene>
    <name evidence="11" type="ORF">DMH04_43990</name>
</gene>
<feature type="transmembrane region" description="Helical" evidence="10">
    <location>
        <begin position="207"/>
        <end position="224"/>
    </location>
</feature>
<sequence>MAAAPRRTAANEGFGSAFDQARVLGARVLGSVWSPALLYLVVRGFGTLIFVGMAPDRVDWRPWDADWYLKIAEHGYVASGIGMLDASGKPMPDGAYAFFPLYPTVVRLFAPIFGDNYIVAGIVVSTLAGVVGAYGMARLTRLLGGNRRAETIAVVLVAAAPMSVVYTLPYPESLLIALVVWALIALLERQWWLFALLTAVAGTSNPMAGPLIVVAIVAACVAVNEQGQRRWWAGVTPLLAAAGMLGYLFWVAAHTARGYFHITDVGWGNRIDGGLVTAEWILDAVTTSRDLFVVVTAIAIVVSVVAVALVRRQMPWQVWLYTLGTVALIVVHSGLVQDRVRLLLSAFPLLILAAIRLTRCSTRVAVVITGLASLFGLWFSAYALIVWPHSI</sequence>
<dbReference type="EMBL" id="QHKI01000064">
    <property type="protein sequence ID" value="RSM70775.1"/>
    <property type="molecule type" value="Genomic_DNA"/>
</dbReference>
<accession>A0A428YQN1</accession>
<keyword evidence="4" id="KW-0328">Glycosyltransferase</keyword>
<dbReference type="Proteomes" id="UP000287547">
    <property type="component" value="Unassembled WGS sequence"/>
</dbReference>
<dbReference type="AlphaFoldDB" id="A0A428YQN1"/>
<feature type="transmembrane region" description="Helical" evidence="10">
    <location>
        <begin position="342"/>
        <end position="358"/>
    </location>
</feature>
<evidence type="ECO:0000256" key="3">
    <source>
        <dbReference type="ARBA" id="ARBA00022502"/>
    </source>
</evidence>
<keyword evidence="3" id="KW-0337">GPI-anchor biosynthesis</keyword>
<protein>
    <recommendedName>
        <fullName evidence="13">Dolichyl-phosphate-mannose-protein mannosyltransferase</fullName>
    </recommendedName>
</protein>
<organism evidence="11 12">
    <name type="scientific">Kibdelosporangium aridum</name>
    <dbReference type="NCBI Taxonomy" id="2030"/>
    <lineage>
        <taxon>Bacteria</taxon>
        <taxon>Bacillati</taxon>
        <taxon>Actinomycetota</taxon>
        <taxon>Actinomycetes</taxon>
        <taxon>Pseudonocardiales</taxon>
        <taxon>Pseudonocardiaceae</taxon>
        <taxon>Kibdelosporangium</taxon>
    </lineage>
</organism>
<keyword evidence="6 10" id="KW-0812">Transmembrane</keyword>